<sequence>PVSGITSKIQNENPTISVKQRIELSNMEKQILQTEMKMQQPESIQPTKPKQEIESNQTELLSMLEKRKQKEDAIESEVVLPTPMQQNEFIPQWFVKAQNHQLISNAAKVPFQQNSKIDAYTLQRFLVTDCVLLAAGAMQSQFISVTAKTQQHSFLQLIELHVSKEIDFQSESLIRKILTDLIQNRFNVINLVNTLEFRQSEIQNRFAELLKNIIQDLDEKCESMLDMVNLQQLDCQFLQIKKFYLQLNEVVQLYSTKIVQNPLQILNQFSQNQFFTPFIQKMYEWFFSVQFVPFLKTGRPFEMFQPAKGFNLFKYQSIIDIFDPIQEELETIARNQVLFLKDFQADFHRKIASEQFFVQSNPVQALLKVFQLDNIQEFYQTIQQICQLSQQLVLTQFTKNVSFLQHFKLLNTVYLMQRADYIQIFMDLVQGDLQLPPTNLLKVN</sequence>
<gene>
    <name evidence="2" type="ORF">TPC1_12497</name>
</gene>
<dbReference type="EMBL" id="GDID01001861">
    <property type="protein sequence ID" value="JAP94745.1"/>
    <property type="molecule type" value="Transcribed_RNA"/>
</dbReference>
<name>A0A146KGH9_9EUKA</name>
<evidence type="ECO:0000256" key="1">
    <source>
        <dbReference type="SAM" id="MobiDB-lite"/>
    </source>
</evidence>
<dbReference type="AlphaFoldDB" id="A0A146KGH9"/>
<feature type="non-terminal residue" evidence="2">
    <location>
        <position position="1"/>
    </location>
</feature>
<proteinExistence type="predicted"/>
<evidence type="ECO:0000313" key="2">
    <source>
        <dbReference type="EMBL" id="JAP94745.1"/>
    </source>
</evidence>
<organism evidence="2">
    <name type="scientific">Trepomonas sp. PC1</name>
    <dbReference type="NCBI Taxonomy" id="1076344"/>
    <lineage>
        <taxon>Eukaryota</taxon>
        <taxon>Metamonada</taxon>
        <taxon>Diplomonadida</taxon>
        <taxon>Hexamitidae</taxon>
        <taxon>Hexamitinae</taxon>
        <taxon>Trepomonas</taxon>
    </lineage>
</organism>
<protein>
    <submittedName>
        <fullName evidence="2">Tubulin, small gamma tubulin complex gcp2</fullName>
    </submittedName>
</protein>
<feature type="non-terminal residue" evidence="2">
    <location>
        <position position="444"/>
    </location>
</feature>
<feature type="region of interest" description="Disordered" evidence="1">
    <location>
        <begin position="35"/>
        <end position="54"/>
    </location>
</feature>
<reference evidence="2" key="1">
    <citation type="submission" date="2015-07" db="EMBL/GenBank/DDBJ databases">
        <title>Adaptation to a free-living lifestyle via gene acquisitions in the diplomonad Trepomonas sp. PC1.</title>
        <authorList>
            <person name="Xu F."/>
            <person name="Jerlstrom-Hultqvist J."/>
            <person name="Kolisko M."/>
            <person name="Simpson A.G.B."/>
            <person name="Roger A.J."/>
            <person name="Svard S.G."/>
            <person name="Andersson J.O."/>
        </authorList>
    </citation>
    <scope>NUCLEOTIDE SEQUENCE</scope>
    <source>
        <strain evidence="2">PC1</strain>
    </source>
</reference>
<accession>A0A146KGH9</accession>